<dbReference type="OrthoDB" id="9811198at2"/>
<organism evidence="9 10">
    <name type="scientific">Rhizobium loti</name>
    <name type="common">Mesorhizobium loti</name>
    <dbReference type="NCBI Taxonomy" id="381"/>
    <lineage>
        <taxon>Bacteria</taxon>
        <taxon>Pseudomonadati</taxon>
        <taxon>Pseudomonadota</taxon>
        <taxon>Alphaproteobacteria</taxon>
        <taxon>Hyphomicrobiales</taxon>
        <taxon>Phyllobacteriaceae</taxon>
        <taxon>Mesorhizobium</taxon>
    </lineage>
</organism>
<protein>
    <recommendedName>
        <fullName evidence="7">Protein MgtC</fullName>
    </recommendedName>
</protein>
<dbReference type="PANTHER" id="PTHR33778:SF1">
    <property type="entry name" value="MAGNESIUM TRANSPORTER YHID-RELATED"/>
    <property type="match status" value="1"/>
</dbReference>
<sequence length="241" mass="26206">MFEPLCCDMPLHPAWPDLVARLLLTLLAGFLIGLNREARGHSARLRTTILVGLAACVAMVQANMLLDVSGKGPDSFVRMDVMRFALGVLTGVGFIGGGTILRRGDLVTGVTTAATMWIMTMIGLAFGGGQFGLGAIATVLTLVTLQALKWVDLKIPRDHKAILSVSWPKSSPPDIGDMVRPLGYDARFIGMEHDTERDRFVFSFNVQWKQPDAIEPQTDVLAVIAGHCAVERFEVISEKET</sequence>
<keyword evidence="5 7" id="KW-1133">Transmembrane helix</keyword>
<proteinExistence type="inferred from homology"/>
<feature type="transmembrane region" description="Helical" evidence="7">
    <location>
        <begin position="47"/>
        <end position="66"/>
    </location>
</feature>
<dbReference type="EMBL" id="LPWA01000097">
    <property type="protein sequence ID" value="KUM27383.1"/>
    <property type="molecule type" value="Genomic_DNA"/>
</dbReference>
<keyword evidence="3" id="KW-1003">Cell membrane</keyword>
<feature type="transmembrane region" description="Helical" evidence="7">
    <location>
        <begin position="81"/>
        <end position="101"/>
    </location>
</feature>
<evidence type="ECO:0000259" key="8">
    <source>
        <dbReference type="Pfam" id="PF02308"/>
    </source>
</evidence>
<evidence type="ECO:0000313" key="10">
    <source>
        <dbReference type="Proteomes" id="UP000053176"/>
    </source>
</evidence>
<keyword evidence="4 7" id="KW-0812">Transmembrane</keyword>
<dbReference type="Pfam" id="PF02308">
    <property type="entry name" value="MgtC"/>
    <property type="match status" value="1"/>
</dbReference>
<name>A0A117N414_RHILI</name>
<dbReference type="PANTHER" id="PTHR33778">
    <property type="entry name" value="PROTEIN MGTC"/>
    <property type="match status" value="1"/>
</dbReference>
<evidence type="ECO:0000256" key="6">
    <source>
        <dbReference type="ARBA" id="ARBA00023136"/>
    </source>
</evidence>
<reference evidence="9 10" key="1">
    <citation type="submission" date="2015-12" db="EMBL/GenBank/DDBJ databases">
        <title>Draft genome sequence of Mesorhizobium sp. UFLA 01-765, a multitolerant efficient symbiont and plant-growth promoting strain isolated from Zn-mining soil using Leucaena leucocephala as a trap plant.</title>
        <authorList>
            <person name="Rangel W.M."/>
            <person name="Thijs S."/>
            <person name="Longatti S.M."/>
            <person name="Moreira F.M."/>
            <person name="Weyens N."/>
            <person name="Vangronsveld J."/>
            <person name="Van Hamme J.D."/>
            <person name="Bottos E.M."/>
            <person name="Rineau F."/>
        </authorList>
    </citation>
    <scope>NUCLEOTIDE SEQUENCE [LARGE SCALE GENOMIC DNA]</scope>
    <source>
        <strain evidence="9 10">UFLA 01-765</strain>
    </source>
</reference>
<evidence type="ECO:0000256" key="5">
    <source>
        <dbReference type="ARBA" id="ARBA00022989"/>
    </source>
</evidence>
<comment type="subcellular location">
    <subcellularLocation>
        <location evidence="7">Cell inner membrane</location>
        <topology evidence="7">Multi-pass membrane protein</topology>
    </subcellularLocation>
    <subcellularLocation>
        <location evidence="1">Cell membrane</location>
        <topology evidence="1">Multi-pass membrane protein</topology>
    </subcellularLocation>
</comment>
<evidence type="ECO:0000256" key="7">
    <source>
        <dbReference type="RuleBase" id="RU365041"/>
    </source>
</evidence>
<feature type="transmembrane region" description="Helical" evidence="7">
    <location>
        <begin position="18"/>
        <end position="35"/>
    </location>
</feature>
<feature type="transmembrane region" description="Helical" evidence="7">
    <location>
        <begin position="132"/>
        <end position="151"/>
    </location>
</feature>
<dbReference type="GO" id="GO:0005886">
    <property type="term" value="C:plasma membrane"/>
    <property type="evidence" value="ECO:0007669"/>
    <property type="project" value="UniProtKB-SubCell"/>
</dbReference>
<dbReference type="PRINTS" id="PR01837">
    <property type="entry name" value="MGTCSAPBPROT"/>
</dbReference>
<accession>A0A117N414</accession>
<evidence type="ECO:0000256" key="3">
    <source>
        <dbReference type="ARBA" id="ARBA00022475"/>
    </source>
</evidence>
<feature type="domain" description="MgtC/SapB/SrpB/YhiD N-terminal" evidence="8">
    <location>
        <begin position="22"/>
        <end position="151"/>
    </location>
</feature>
<evidence type="ECO:0000313" key="9">
    <source>
        <dbReference type="EMBL" id="KUM27383.1"/>
    </source>
</evidence>
<dbReference type="Proteomes" id="UP000053176">
    <property type="component" value="Unassembled WGS sequence"/>
</dbReference>
<evidence type="ECO:0000256" key="2">
    <source>
        <dbReference type="ARBA" id="ARBA00009298"/>
    </source>
</evidence>
<comment type="similarity">
    <text evidence="2 7">Belongs to the MgtC/SapB family.</text>
</comment>
<evidence type="ECO:0000256" key="4">
    <source>
        <dbReference type="ARBA" id="ARBA00022692"/>
    </source>
</evidence>
<comment type="caution">
    <text evidence="9">The sequence shown here is derived from an EMBL/GenBank/DDBJ whole genome shotgun (WGS) entry which is preliminary data.</text>
</comment>
<keyword evidence="6 7" id="KW-0472">Membrane</keyword>
<dbReference type="InterPro" id="IPR003416">
    <property type="entry name" value="MgtC/SapB/SrpB/YhiD_fam"/>
</dbReference>
<gene>
    <name evidence="9" type="ORF">AU467_17010</name>
</gene>
<keyword evidence="7" id="KW-0997">Cell inner membrane</keyword>
<dbReference type="AlphaFoldDB" id="A0A117N414"/>
<evidence type="ECO:0000256" key="1">
    <source>
        <dbReference type="ARBA" id="ARBA00004651"/>
    </source>
</evidence>
<dbReference type="InterPro" id="IPR049177">
    <property type="entry name" value="MgtC_SapB_SrpB_YhiD_N"/>
</dbReference>